<accession>A0A7S1S773</accession>
<evidence type="ECO:0000256" key="1">
    <source>
        <dbReference type="SAM" id="Coils"/>
    </source>
</evidence>
<keyword evidence="1" id="KW-0175">Coiled coil</keyword>
<reference evidence="3" key="1">
    <citation type="submission" date="2021-01" db="EMBL/GenBank/DDBJ databases">
        <authorList>
            <person name="Corre E."/>
            <person name="Pelletier E."/>
            <person name="Niang G."/>
            <person name="Scheremetjew M."/>
            <person name="Finn R."/>
            <person name="Kale V."/>
            <person name="Holt S."/>
            <person name="Cochrane G."/>
            <person name="Meng A."/>
            <person name="Brown T."/>
            <person name="Cohen L."/>
        </authorList>
    </citation>
    <scope>NUCLEOTIDE SEQUENCE</scope>
    <source>
        <strain evidence="3">OF101</strain>
    </source>
</reference>
<dbReference type="EMBL" id="HBGE01105153">
    <property type="protein sequence ID" value="CAD9185902.1"/>
    <property type="molecule type" value="Transcribed_RNA"/>
</dbReference>
<dbReference type="AlphaFoldDB" id="A0A7S1S773"/>
<evidence type="ECO:0000256" key="2">
    <source>
        <dbReference type="SAM" id="Phobius"/>
    </source>
</evidence>
<feature type="transmembrane region" description="Helical" evidence="2">
    <location>
        <begin position="32"/>
        <end position="52"/>
    </location>
</feature>
<gene>
    <name evidence="3" type="ORF">ACAT0790_LOCUS62676</name>
</gene>
<evidence type="ECO:0000313" key="3">
    <source>
        <dbReference type="EMBL" id="CAD9185902.1"/>
    </source>
</evidence>
<keyword evidence="2" id="KW-0472">Membrane</keyword>
<keyword evidence="2" id="KW-1133">Transmembrane helix</keyword>
<feature type="transmembrane region" description="Helical" evidence="2">
    <location>
        <begin position="158"/>
        <end position="178"/>
    </location>
</feature>
<sequence>MGPGAVVAAALGPDAGVPAVEMLGSTADTARIFFYQPLISVLAMFVTYAYIFGKVRSAQEARDERLLAQAELRALQAERLAGRGASEEELKALEAEVQELRAKEERASEFIGFGEDTATSRRFSAGIRPPPTDVSRAFAARFKEKESKKTSPSMDESNAEIAILLLGTVALTAFLFLISG</sequence>
<keyword evidence="2" id="KW-0812">Transmembrane</keyword>
<name>A0A7S1S773_ALECA</name>
<organism evidence="3">
    <name type="scientific">Alexandrium catenella</name>
    <name type="common">Red tide dinoflagellate</name>
    <name type="synonym">Gonyaulax catenella</name>
    <dbReference type="NCBI Taxonomy" id="2925"/>
    <lineage>
        <taxon>Eukaryota</taxon>
        <taxon>Sar</taxon>
        <taxon>Alveolata</taxon>
        <taxon>Dinophyceae</taxon>
        <taxon>Gonyaulacales</taxon>
        <taxon>Pyrocystaceae</taxon>
        <taxon>Alexandrium</taxon>
    </lineage>
</organism>
<proteinExistence type="predicted"/>
<protein>
    <submittedName>
        <fullName evidence="3">Uncharacterized protein</fullName>
    </submittedName>
</protein>
<feature type="coiled-coil region" evidence="1">
    <location>
        <begin position="58"/>
        <end position="110"/>
    </location>
</feature>